<keyword evidence="1" id="KW-0547">Nucleotide-binding</keyword>
<dbReference type="AlphaFoldDB" id="A0A4W2H6V9"/>
<evidence type="ECO:0008006" key="6">
    <source>
        <dbReference type="Google" id="ProtNLM"/>
    </source>
</evidence>
<dbReference type="SMR" id="A0A4W2H6V9"/>
<dbReference type="InterPro" id="IPR027417">
    <property type="entry name" value="P-loop_NTPase"/>
</dbReference>
<name>A0A4W2H6V9_BOBOX</name>
<dbReference type="Pfam" id="PF00071">
    <property type="entry name" value="Ras"/>
    <property type="match status" value="1"/>
</dbReference>
<proteinExistence type="predicted"/>
<dbReference type="Gene3D" id="3.40.50.300">
    <property type="entry name" value="P-loop containing nucleotide triphosphate hydrolases"/>
    <property type="match status" value="1"/>
</dbReference>
<accession>A0A4W2H6V9</accession>
<dbReference type="InterPro" id="IPR001806">
    <property type="entry name" value="Small_GTPase"/>
</dbReference>
<dbReference type="GeneTree" id="ENSGT00940000163684"/>
<evidence type="ECO:0000313" key="5">
    <source>
        <dbReference type="Proteomes" id="UP000429181"/>
    </source>
</evidence>
<dbReference type="Ensembl" id="ENSBIXT00005042829.1">
    <property type="protein sequence ID" value="ENSBIXP00005026539.1"/>
    <property type="gene ID" value="ENSBIXG00005005007.1"/>
</dbReference>
<dbReference type="PANTHER" id="PTHR47977">
    <property type="entry name" value="RAS-RELATED PROTEIN RAB"/>
    <property type="match status" value="1"/>
</dbReference>
<dbReference type="SUPFAM" id="SSF52540">
    <property type="entry name" value="P-loop containing nucleoside triphosphate hydrolases"/>
    <property type="match status" value="1"/>
</dbReference>
<evidence type="ECO:0000313" key="4">
    <source>
        <dbReference type="Proteomes" id="UP000314981"/>
    </source>
</evidence>
<evidence type="ECO:0000256" key="1">
    <source>
        <dbReference type="ARBA" id="ARBA00022741"/>
    </source>
</evidence>
<evidence type="ECO:0000256" key="2">
    <source>
        <dbReference type="ARBA" id="ARBA00023134"/>
    </source>
</evidence>
<dbReference type="GO" id="GO:0005525">
    <property type="term" value="F:GTP binding"/>
    <property type="evidence" value="ECO:0007669"/>
    <property type="project" value="UniProtKB-KW"/>
</dbReference>
<dbReference type="GO" id="GO:0003924">
    <property type="term" value="F:GTPase activity"/>
    <property type="evidence" value="ECO:0007669"/>
    <property type="project" value="InterPro"/>
</dbReference>
<protein>
    <recommendedName>
        <fullName evidence="6">RAB41, member RAS oncogene family</fullName>
    </recommendedName>
</protein>
<keyword evidence="2" id="KW-0342">GTP-binding</keyword>
<sequence length="137" mass="15189">MSLEDRIVSVHSHVTNPKHFCSLISSNIHDSIIAVVVFNITNINFFEATDKWVEDVWAERGNYIIIMLVGNKIDLNKRKDMTTTASGISSSVPMGRVSVQFSSVPQSCPTLCNPMDCSASGFPVHHQLPELAQNHVH</sequence>
<reference evidence="3" key="2">
    <citation type="submission" date="2025-05" db="UniProtKB">
        <authorList>
            <consortium name="Ensembl"/>
        </authorList>
    </citation>
    <scope>IDENTIFICATION</scope>
</reference>
<evidence type="ECO:0000313" key="3">
    <source>
        <dbReference type="Ensembl" id="ENSBIXP00005026539.1"/>
    </source>
</evidence>
<keyword evidence="4" id="KW-1185">Reference proteome</keyword>
<reference evidence="4 5" key="1">
    <citation type="submission" date="2018-11" db="EMBL/GenBank/DDBJ databases">
        <title>Haplotype-resolved cattle genomes.</title>
        <authorList>
            <person name="Low W.Y."/>
            <person name="Tearle R."/>
            <person name="Bickhart D.M."/>
            <person name="Rosen B.D."/>
            <person name="Koren S."/>
            <person name="Rhie A."/>
            <person name="Hiendleder S."/>
            <person name="Phillippy A.M."/>
            <person name="Smith T.P.L."/>
            <person name="Williams J.L."/>
        </authorList>
    </citation>
    <scope>NUCLEOTIDE SEQUENCE [LARGE SCALE GENOMIC DNA]</scope>
</reference>
<dbReference type="Proteomes" id="UP000314981">
    <property type="component" value="Unassembled WGS sequence"/>
</dbReference>
<dbReference type="Ensembl" id="ENSBIXT00000007105.1">
    <property type="protein sequence ID" value="ENSBIXP00000029451.1"/>
    <property type="gene ID" value="ENSBIXG00000011081.1"/>
</dbReference>
<organism evidence="3 5">
    <name type="scientific">Bos indicus x Bos taurus</name>
    <name type="common">Hybrid cattle</name>
    <dbReference type="NCBI Taxonomy" id="30522"/>
    <lineage>
        <taxon>Eukaryota</taxon>
        <taxon>Metazoa</taxon>
        <taxon>Chordata</taxon>
        <taxon>Craniata</taxon>
        <taxon>Vertebrata</taxon>
        <taxon>Euteleostomi</taxon>
        <taxon>Mammalia</taxon>
        <taxon>Eutheria</taxon>
        <taxon>Laurasiatheria</taxon>
        <taxon>Artiodactyla</taxon>
        <taxon>Ruminantia</taxon>
        <taxon>Pecora</taxon>
        <taxon>Bovidae</taxon>
        <taxon>Bovinae</taxon>
        <taxon>Bos</taxon>
    </lineage>
</organism>
<dbReference type="Proteomes" id="UP000429181">
    <property type="component" value="Unassembled WGS sequence"/>
</dbReference>
<dbReference type="InterPro" id="IPR050227">
    <property type="entry name" value="Rab"/>
</dbReference>
<dbReference type="STRING" id="30522.A0A4W2H6V9"/>